<reference evidence="2" key="1">
    <citation type="journal article" date="2021" name="PeerJ">
        <title>Extensive microbial diversity within the chicken gut microbiome revealed by metagenomics and culture.</title>
        <authorList>
            <person name="Gilroy R."/>
            <person name="Ravi A."/>
            <person name="Getino M."/>
            <person name="Pursley I."/>
            <person name="Horton D.L."/>
            <person name="Alikhan N.F."/>
            <person name="Baker D."/>
            <person name="Gharbi K."/>
            <person name="Hall N."/>
            <person name="Watson M."/>
            <person name="Adriaenssens E.M."/>
            <person name="Foster-Nyarko E."/>
            <person name="Jarju S."/>
            <person name="Secka A."/>
            <person name="Antonio M."/>
            <person name="Oren A."/>
            <person name="Chaudhuri R.R."/>
            <person name="La Ragione R."/>
            <person name="Hildebrand F."/>
            <person name="Pallen M.J."/>
        </authorList>
    </citation>
    <scope>NUCLEOTIDE SEQUENCE</scope>
    <source>
        <strain evidence="2">ChiHjej13B12-9602</strain>
    </source>
</reference>
<dbReference type="InterPro" id="IPR016787">
    <property type="entry name" value="UCP021328"/>
</dbReference>
<evidence type="ECO:0000313" key="3">
    <source>
        <dbReference type="Proteomes" id="UP000753256"/>
    </source>
</evidence>
<feature type="compositionally biased region" description="Basic and acidic residues" evidence="1">
    <location>
        <begin position="112"/>
        <end position="134"/>
    </location>
</feature>
<dbReference type="AlphaFoldDB" id="A0A921IVY4"/>
<protein>
    <submittedName>
        <fullName evidence="2">YjdF family protein</fullName>
    </submittedName>
</protein>
<feature type="compositionally biased region" description="Basic residues" evidence="1">
    <location>
        <begin position="79"/>
        <end position="90"/>
    </location>
</feature>
<dbReference type="EMBL" id="DYUZ01000029">
    <property type="protein sequence ID" value="HJG37810.1"/>
    <property type="molecule type" value="Genomic_DNA"/>
</dbReference>
<comment type="caution">
    <text evidence="2">The sequence shown here is derived from an EMBL/GenBank/DDBJ whole genome shotgun (WGS) entry which is preliminary data.</text>
</comment>
<reference evidence="2" key="2">
    <citation type="submission" date="2021-09" db="EMBL/GenBank/DDBJ databases">
        <authorList>
            <person name="Gilroy R."/>
        </authorList>
    </citation>
    <scope>NUCLEOTIDE SEQUENCE</scope>
    <source>
        <strain evidence="2">ChiHjej13B12-9602</strain>
    </source>
</reference>
<dbReference type="PIRSF" id="PIRSF021328">
    <property type="entry name" value="UCP021328"/>
    <property type="match status" value="1"/>
</dbReference>
<dbReference type="Proteomes" id="UP000753256">
    <property type="component" value="Unassembled WGS sequence"/>
</dbReference>
<name>A0A921IVY4_9ACTN</name>
<proteinExistence type="predicted"/>
<evidence type="ECO:0000256" key="1">
    <source>
        <dbReference type="SAM" id="MobiDB-lite"/>
    </source>
</evidence>
<dbReference type="RefSeq" id="WP_273190823.1">
    <property type="nucleotide sequence ID" value="NZ_DYUZ01000029.1"/>
</dbReference>
<feature type="compositionally biased region" description="Basic residues" evidence="1">
    <location>
        <begin position="136"/>
        <end position="151"/>
    </location>
</feature>
<dbReference type="Pfam" id="PF11208">
    <property type="entry name" value="DUF2992"/>
    <property type="match status" value="1"/>
</dbReference>
<sequence length="151" mass="17308">MRKDVCSGGSRSIAISTTFTVYFDGQFWVGVAERIDGKDLEACRVVFGAEPSDEEIYRFVLKRWCRLSFSAPIKASSSSKKHPGNPKRRQREATKEASRARPSTKAQQALALEREERKLEGRSRSSAKAEELARARYNRKHDKRRQKHRGH</sequence>
<organism evidence="2 3">
    <name type="scientific">Enorma phocaeensis</name>
    <dbReference type="NCBI Taxonomy" id="1871019"/>
    <lineage>
        <taxon>Bacteria</taxon>
        <taxon>Bacillati</taxon>
        <taxon>Actinomycetota</taxon>
        <taxon>Coriobacteriia</taxon>
        <taxon>Coriobacteriales</taxon>
        <taxon>Coriobacteriaceae</taxon>
        <taxon>Enorma</taxon>
    </lineage>
</organism>
<gene>
    <name evidence="2" type="ORF">K8V70_08140</name>
</gene>
<evidence type="ECO:0000313" key="2">
    <source>
        <dbReference type="EMBL" id="HJG37810.1"/>
    </source>
</evidence>
<accession>A0A921IVY4</accession>
<feature type="region of interest" description="Disordered" evidence="1">
    <location>
        <begin position="73"/>
        <end position="151"/>
    </location>
</feature>